<evidence type="ECO:0000313" key="2">
    <source>
        <dbReference type="Proteomes" id="UP000261620"/>
    </source>
</evidence>
<organism evidence="1 2">
    <name type="scientific">Mola mola</name>
    <name type="common">Ocean sunfish</name>
    <name type="synonym">Tetraodon mola</name>
    <dbReference type="NCBI Taxonomy" id="94237"/>
    <lineage>
        <taxon>Eukaryota</taxon>
        <taxon>Metazoa</taxon>
        <taxon>Chordata</taxon>
        <taxon>Craniata</taxon>
        <taxon>Vertebrata</taxon>
        <taxon>Euteleostomi</taxon>
        <taxon>Actinopterygii</taxon>
        <taxon>Neopterygii</taxon>
        <taxon>Teleostei</taxon>
        <taxon>Neoteleostei</taxon>
        <taxon>Acanthomorphata</taxon>
        <taxon>Eupercaria</taxon>
        <taxon>Tetraodontiformes</taxon>
        <taxon>Molidae</taxon>
        <taxon>Mola</taxon>
    </lineage>
</organism>
<dbReference type="AlphaFoldDB" id="A0A3Q4BAX5"/>
<sequence>NFTGSCSARPPFKLPRSQVTVEPVMFLATFSVAMQAPLSTQYLWDRISEELGYNSSRTSECSNLSLNQDPLKKVAYHALDDYSKFHLSVVDQRRAHKDSGSPMS</sequence>
<accession>A0A3Q4BAX5</accession>
<reference evidence="1" key="2">
    <citation type="submission" date="2025-09" db="UniProtKB">
        <authorList>
            <consortium name="Ensembl"/>
        </authorList>
    </citation>
    <scope>IDENTIFICATION</scope>
</reference>
<proteinExistence type="predicted"/>
<reference evidence="1" key="1">
    <citation type="submission" date="2025-08" db="UniProtKB">
        <authorList>
            <consortium name="Ensembl"/>
        </authorList>
    </citation>
    <scope>IDENTIFICATION</scope>
</reference>
<dbReference type="Ensembl" id="ENSMMOT00000015799.1">
    <property type="protein sequence ID" value="ENSMMOP00000015545.1"/>
    <property type="gene ID" value="ENSMMOG00000011852.1"/>
</dbReference>
<name>A0A3Q4BAX5_MOLML</name>
<dbReference type="Proteomes" id="UP000261620">
    <property type="component" value="Unplaced"/>
</dbReference>
<protein>
    <submittedName>
        <fullName evidence="1">Uncharacterized protein</fullName>
    </submittedName>
</protein>
<evidence type="ECO:0000313" key="1">
    <source>
        <dbReference type="Ensembl" id="ENSMMOP00000015545.1"/>
    </source>
</evidence>
<keyword evidence="2" id="KW-1185">Reference proteome</keyword>